<evidence type="ECO:0000313" key="2">
    <source>
        <dbReference type="Proteomes" id="UP000480854"/>
    </source>
</evidence>
<organism evidence="1 2">
    <name type="scientific">Roseomonas genomospecies 6</name>
    <dbReference type="NCBI Taxonomy" id="214106"/>
    <lineage>
        <taxon>Bacteria</taxon>
        <taxon>Pseudomonadati</taxon>
        <taxon>Pseudomonadota</taxon>
        <taxon>Alphaproteobacteria</taxon>
        <taxon>Acetobacterales</taxon>
        <taxon>Roseomonadaceae</taxon>
        <taxon>Roseomonas</taxon>
    </lineage>
</organism>
<gene>
    <name evidence="1" type="ORF">DS843_00965</name>
</gene>
<dbReference type="AlphaFoldDB" id="A0A9W7NNZ3"/>
<reference evidence="1 2" key="1">
    <citation type="submission" date="2018-07" db="EMBL/GenBank/DDBJ databases">
        <title>Genome sequence of Azospirillum sp. ATCC 49961.</title>
        <authorList>
            <person name="Sant'Anna F.H."/>
            <person name="Baldani J.I."/>
            <person name="Zilli J.E."/>
            <person name="Reis V.M."/>
            <person name="Hartmann A."/>
            <person name="Cruz L."/>
            <person name="de Souza E.M."/>
            <person name="de Oliveira Pedrosa F."/>
            <person name="Passaglia L.M.P."/>
        </authorList>
    </citation>
    <scope>NUCLEOTIDE SEQUENCE [LARGE SCALE GENOMIC DNA]</scope>
    <source>
        <strain evidence="1 2">ATCC 49961</strain>
    </source>
</reference>
<keyword evidence="2" id="KW-1185">Reference proteome</keyword>
<evidence type="ECO:0000313" key="1">
    <source>
        <dbReference type="EMBL" id="KAA0684041.1"/>
    </source>
</evidence>
<sequence length="63" mass="6634">MLGPLVRCRCSSGFVLAPRAGPSSPVTESLTVTASYPEVQRPPSGAEATLPKILYSVNQFAAR</sequence>
<proteinExistence type="predicted"/>
<accession>A0A9W7NNZ3</accession>
<comment type="caution">
    <text evidence="1">The sequence shown here is derived from an EMBL/GenBank/DDBJ whole genome shotgun (WGS) entry which is preliminary data.</text>
</comment>
<protein>
    <submittedName>
        <fullName evidence="1">Uncharacterized protein</fullName>
    </submittedName>
</protein>
<dbReference type="EMBL" id="QOKW01000001">
    <property type="protein sequence ID" value="KAA0684041.1"/>
    <property type="molecule type" value="Genomic_DNA"/>
</dbReference>
<dbReference type="Proteomes" id="UP000480854">
    <property type="component" value="Unassembled WGS sequence"/>
</dbReference>
<name>A0A9W7NNZ3_9PROT</name>